<dbReference type="EMBL" id="BK014916">
    <property type="protein sequence ID" value="DAD82328.1"/>
    <property type="molecule type" value="Genomic_DNA"/>
</dbReference>
<reference evidence="1" key="1">
    <citation type="journal article" date="2021" name="Proc. Natl. Acad. Sci. U.S.A.">
        <title>A Catalog of Tens of Thousands of Viruses from Human Metagenomes Reveals Hidden Associations with Chronic Diseases.</title>
        <authorList>
            <person name="Tisza M.J."/>
            <person name="Buck C.B."/>
        </authorList>
    </citation>
    <scope>NUCLEOTIDE SEQUENCE</scope>
    <source>
        <strain evidence="1">CtcfK29</strain>
    </source>
</reference>
<accession>A0A8S5MJE6</accession>
<sequence length="94" mass="11089">MNKKQCSMKTRLAKKIFSSSNCYWISKNIATNDVRFAKACRILKRKAKKLAALANVPLRCSTCEWEHWVEEDGDIYRDCLKNCLCFNHWELRKS</sequence>
<protein>
    <submittedName>
        <fullName evidence="1">Uncharacterized protein</fullName>
    </submittedName>
</protein>
<name>A0A8S5MJE6_9CAUD</name>
<organism evidence="1">
    <name type="scientific">CrAss-like virus sp. ctcfK29</name>
    <dbReference type="NCBI Taxonomy" id="2826827"/>
    <lineage>
        <taxon>Viruses</taxon>
        <taxon>Duplodnaviria</taxon>
        <taxon>Heunggongvirae</taxon>
        <taxon>Uroviricota</taxon>
        <taxon>Caudoviricetes</taxon>
        <taxon>Crassvirales</taxon>
    </lineage>
</organism>
<evidence type="ECO:0000313" key="1">
    <source>
        <dbReference type="EMBL" id="DAD82328.1"/>
    </source>
</evidence>
<proteinExistence type="predicted"/>